<reference evidence="1 2" key="1">
    <citation type="submission" date="2019-03" db="EMBL/GenBank/DDBJ databases">
        <title>Genomic Encyclopedia of Archaeal and Bacterial Type Strains, Phase II (KMG-II): from individual species to whole genera.</title>
        <authorList>
            <person name="Goeker M."/>
        </authorList>
    </citation>
    <scope>NUCLEOTIDE SEQUENCE [LARGE SCALE GENOMIC DNA]</scope>
    <source>
        <strain evidence="1 2">RL-C</strain>
    </source>
</reference>
<evidence type="ECO:0000313" key="2">
    <source>
        <dbReference type="Proteomes" id="UP000294830"/>
    </source>
</evidence>
<dbReference type="EMBL" id="SLWB01000015">
    <property type="protein sequence ID" value="TCN63682.1"/>
    <property type="molecule type" value="Genomic_DNA"/>
</dbReference>
<dbReference type="AlphaFoldDB" id="A0A4R2EAF2"/>
<keyword evidence="2" id="KW-1185">Reference proteome</keyword>
<proteinExistence type="predicted"/>
<comment type="caution">
    <text evidence="1">The sequence shown here is derived from an EMBL/GenBank/DDBJ whole genome shotgun (WGS) entry which is preliminary data.</text>
</comment>
<protein>
    <recommendedName>
        <fullName evidence="3">Tail tube protein</fullName>
    </recommendedName>
</protein>
<dbReference type="OrthoDB" id="1093366at2"/>
<gene>
    <name evidence="1" type="ORF">CLV25_11532</name>
</gene>
<dbReference type="RefSeq" id="WP_131840120.1">
    <property type="nucleotide sequence ID" value="NZ_SLWB01000015.1"/>
</dbReference>
<organism evidence="1 2">
    <name type="scientific">Acetobacteroides hydrogenigenes</name>
    <dbReference type="NCBI Taxonomy" id="979970"/>
    <lineage>
        <taxon>Bacteria</taxon>
        <taxon>Pseudomonadati</taxon>
        <taxon>Bacteroidota</taxon>
        <taxon>Bacteroidia</taxon>
        <taxon>Bacteroidales</taxon>
        <taxon>Rikenellaceae</taxon>
        <taxon>Acetobacteroides</taxon>
    </lineage>
</organism>
<evidence type="ECO:0008006" key="3">
    <source>
        <dbReference type="Google" id="ProtNLM"/>
    </source>
</evidence>
<dbReference type="Proteomes" id="UP000294830">
    <property type="component" value="Unassembled WGS sequence"/>
</dbReference>
<sequence>MRIMNNGKAYDSGDVQIALFGRIDWEVTGINYSTEQEHQPNHSLGSNRQTSFSMGKVSHTGDITIRLASASAMEKAAGGSILNIKPFPINVTYVNDDNDIINDTILAKFQSQGREVGGDMDLKKQYTLFILDIDYNNI</sequence>
<evidence type="ECO:0000313" key="1">
    <source>
        <dbReference type="EMBL" id="TCN63682.1"/>
    </source>
</evidence>
<accession>A0A4R2EAF2</accession>
<name>A0A4R2EAF2_9BACT</name>